<evidence type="ECO:0000313" key="3">
    <source>
        <dbReference type="EMBL" id="CAA9570557.1"/>
    </source>
</evidence>
<gene>
    <name evidence="3" type="ORF">AVDCRST_MAG19-2735</name>
</gene>
<dbReference type="Pfam" id="PF00551">
    <property type="entry name" value="Formyl_trans_N"/>
    <property type="match status" value="1"/>
</dbReference>
<dbReference type="Pfam" id="PF02911">
    <property type="entry name" value="Formyl_trans_C"/>
    <property type="match status" value="1"/>
</dbReference>
<dbReference type="SUPFAM" id="SSF50486">
    <property type="entry name" value="FMT C-terminal domain-like"/>
    <property type="match status" value="1"/>
</dbReference>
<dbReference type="SUPFAM" id="SSF53328">
    <property type="entry name" value="Formyltransferase"/>
    <property type="match status" value="1"/>
</dbReference>
<dbReference type="InterPro" id="IPR005793">
    <property type="entry name" value="Formyl_trans_C"/>
</dbReference>
<dbReference type="PANTHER" id="PTHR11138">
    <property type="entry name" value="METHIONYL-TRNA FORMYLTRANSFERASE"/>
    <property type="match status" value="1"/>
</dbReference>
<dbReference type="AlphaFoldDB" id="A0A6J4V669"/>
<dbReference type="InterPro" id="IPR011034">
    <property type="entry name" value="Formyl_transferase-like_C_sf"/>
</dbReference>
<dbReference type="EMBL" id="CADCWL010000135">
    <property type="protein sequence ID" value="CAA9570557.1"/>
    <property type="molecule type" value="Genomic_DNA"/>
</dbReference>
<proteinExistence type="predicted"/>
<dbReference type="InterPro" id="IPR036477">
    <property type="entry name" value="Formyl_transf_N_sf"/>
</dbReference>
<dbReference type="GO" id="GO:0005829">
    <property type="term" value="C:cytosol"/>
    <property type="evidence" value="ECO:0007669"/>
    <property type="project" value="TreeGrafter"/>
</dbReference>
<evidence type="ECO:0000259" key="1">
    <source>
        <dbReference type="Pfam" id="PF00551"/>
    </source>
</evidence>
<keyword evidence="3" id="KW-0808">Transferase</keyword>
<feature type="domain" description="Formyl transferase N-terminal" evidence="1">
    <location>
        <begin position="74"/>
        <end position="182"/>
    </location>
</feature>
<sequence length="312" mass="33319">MPPAREEPSPSASWRVVVFTVIPGGFVYRLAEAVLAPMGHRIVGVVTTPGPQRRRSPAYLDVVAAARPSVDVLVSNHPERWAAMLVPLAPDLIVCGGFPWRIPPEVLALPRLGAINLHDALLPRGRGPNASGWAFRNGDAETGFTIHRLTPAFDAGPILAQARVPITDDDDIETLLAQFEAVIPDLLRTALERVARGEEGEPQDEAHATEAGLFEEAWRTIDWGQPTRAIHNQVRSWIGLRDIPRGAVGMVDGQALQITKTRLLPSGEGAPAVPPGTVVARSDDSIVVRCGDGLLEIVAWSPLPAAGAATAP</sequence>
<reference evidence="3" key="1">
    <citation type="submission" date="2020-02" db="EMBL/GenBank/DDBJ databases">
        <authorList>
            <person name="Meier V. D."/>
        </authorList>
    </citation>
    <scope>NUCLEOTIDE SEQUENCE</scope>
    <source>
        <strain evidence="3">AVDCRST_MAG19</strain>
    </source>
</reference>
<feature type="domain" description="Formyl transferase C-terminal" evidence="2">
    <location>
        <begin position="219"/>
        <end position="298"/>
    </location>
</feature>
<accession>A0A6J4V669</accession>
<protein>
    <submittedName>
        <fullName evidence="3">Methionyl-tRNA formyltransferase</fullName>
        <ecNumber evidence="3">2.1.2.9</ecNumber>
    </submittedName>
</protein>
<dbReference type="PANTHER" id="PTHR11138:SF5">
    <property type="entry name" value="METHIONYL-TRNA FORMYLTRANSFERASE, MITOCHONDRIAL"/>
    <property type="match status" value="1"/>
</dbReference>
<dbReference type="Gene3D" id="3.40.50.12230">
    <property type="match status" value="1"/>
</dbReference>
<organism evidence="3">
    <name type="scientific">uncultured Thermomicrobiales bacterium</name>
    <dbReference type="NCBI Taxonomy" id="1645740"/>
    <lineage>
        <taxon>Bacteria</taxon>
        <taxon>Pseudomonadati</taxon>
        <taxon>Thermomicrobiota</taxon>
        <taxon>Thermomicrobia</taxon>
        <taxon>Thermomicrobiales</taxon>
        <taxon>environmental samples</taxon>
    </lineage>
</organism>
<dbReference type="CDD" id="cd08369">
    <property type="entry name" value="FMT_core"/>
    <property type="match status" value="1"/>
</dbReference>
<name>A0A6J4V669_9BACT</name>
<evidence type="ECO:0000259" key="2">
    <source>
        <dbReference type="Pfam" id="PF02911"/>
    </source>
</evidence>
<dbReference type="EC" id="2.1.2.9" evidence="3"/>
<dbReference type="InterPro" id="IPR002376">
    <property type="entry name" value="Formyl_transf_N"/>
</dbReference>
<dbReference type="GO" id="GO:0004479">
    <property type="term" value="F:methionyl-tRNA formyltransferase activity"/>
    <property type="evidence" value="ECO:0007669"/>
    <property type="project" value="UniProtKB-EC"/>
</dbReference>